<organism evidence="1 2">
    <name type="scientific">Dongia soli</name>
    <dbReference type="NCBI Taxonomy" id="600628"/>
    <lineage>
        <taxon>Bacteria</taxon>
        <taxon>Pseudomonadati</taxon>
        <taxon>Pseudomonadota</taxon>
        <taxon>Alphaproteobacteria</taxon>
        <taxon>Rhodospirillales</taxon>
        <taxon>Dongiaceae</taxon>
        <taxon>Dongia</taxon>
    </lineage>
</organism>
<proteinExistence type="predicted"/>
<reference evidence="1 2" key="1">
    <citation type="journal article" date="2016" name="Antonie Van Leeuwenhoek">
        <title>Dongia soli sp. nov., isolated from soil from Dokdo, Korea.</title>
        <authorList>
            <person name="Kim D.U."/>
            <person name="Lee H."/>
            <person name="Kim H."/>
            <person name="Kim S.G."/>
            <person name="Ka J.O."/>
        </authorList>
    </citation>
    <scope>NUCLEOTIDE SEQUENCE [LARGE SCALE GENOMIC DNA]</scope>
    <source>
        <strain evidence="1 2">D78</strain>
    </source>
</reference>
<protein>
    <submittedName>
        <fullName evidence="1">Uncharacterized protein</fullName>
    </submittedName>
</protein>
<accession>A0ABU5EJI0</accession>
<name>A0ABU5EJI0_9PROT</name>
<evidence type="ECO:0000313" key="2">
    <source>
        <dbReference type="Proteomes" id="UP001279642"/>
    </source>
</evidence>
<evidence type="ECO:0000313" key="1">
    <source>
        <dbReference type="EMBL" id="MDY0885515.1"/>
    </source>
</evidence>
<gene>
    <name evidence="1" type="ORF">SMD27_21930</name>
</gene>
<dbReference type="EMBL" id="JAXCLW010000010">
    <property type="protein sequence ID" value="MDY0885515.1"/>
    <property type="molecule type" value="Genomic_DNA"/>
</dbReference>
<dbReference type="Proteomes" id="UP001279642">
    <property type="component" value="Unassembled WGS sequence"/>
</dbReference>
<keyword evidence="2" id="KW-1185">Reference proteome</keyword>
<sequence length="124" mass="13560">MSQSTHPRHLWLIEPVAEPADPRWQDRTIWRKVVVAAGSAAFAREIAESWALNTARNQLGITGQIGNESPSQCAGFSDVKLYAVKEVPTESLGILDPNEPSEGVILAEPLSATEQRQDLVQDQA</sequence>
<dbReference type="RefSeq" id="WP_320510588.1">
    <property type="nucleotide sequence ID" value="NZ_JAXCLW010000010.1"/>
</dbReference>
<comment type="caution">
    <text evidence="1">The sequence shown here is derived from an EMBL/GenBank/DDBJ whole genome shotgun (WGS) entry which is preliminary data.</text>
</comment>